<dbReference type="CDD" id="cd00009">
    <property type="entry name" value="AAA"/>
    <property type="match status" value="1"/>
</dbReference>
<evidence type="ECO:0000256" key="12">
    <source>
        <dbReference type="SAM" id="MobiDB-lite"/>
    </source>
</evidence>
<keyword evidence="8 11" id="KW-0067">ATP-binding</keyword>
<dbReference type="PANTHER" id="PTHR11669">
    <property type="entry name" value="REPLICATION FACTOR C / DNA POLYMERASE III GAMMA-TAU SUBUNIT"/>
    <property type="match status" value="1"/>
</dbReference>
<evidence type="ECO:0000256" key="7">
    <source>
        <dbReference type="ARBA" id="ARBA00022833"/>
    </source>
</evidence>
<evidence type="ECO:0000256" key="9">
    <source>
        <dbReference type="ARBA" id="ARBA00022932"/>
    </source>
</evidence>
<dbReference type="EC" id="2.7.7.7" evidence="11"/>
<evidence type="ECO:0000256" key="3">
    <source>
        <dbReference type="ARBA" id="ARBA00022695"/>
    </source>
</evidence>
<comment type="catalytic activity">
    <reaction evidence="10 11">
        <text>DNA(n) + a 2'-deoxyribonucleoside 5'-triphosphate = DNA(n+1) + diphosphate</text>
        <dbReference type="Rhea" id="RHEA:22508"/>
        <dbReference type="Rhea" id="RHEA-COMP:17339"/>
        <dbReference type="Rhea" id="RHEA-COMP:17340"/>
        <dbReference type="ChEBI" id="CHEBI:33019"/>
        <dbReference type="ChEBI" id="CHEBI:61560"/>
        <dbReference type="ChEBI" id="CHEBI:173112"/>
        <dbReference type="EC" id="2.7.7.7"/>
    </reaction>
</comment>
<dbReference type="RefSeq" id="WP_371437761.1">
    <property type="nucleotide sequence ID" value="NZ_JBHSRS010000013.1"/>
</dbReference>
<evidence type="ECO:0000256" key="8">
    <source>
        <dbReference type="ARBA" id="ARBA00022840"/>
    </source>
</evidence>
<dbReference type="InterPro" id="IPR050238">
    <property type="entry name" value="DNA_Rep/Repair_Clamp_Loader"/>
</dbReference>
<feature type="compositionally biased region" description="Low complexity" evidence="12">
    <location>
        <begin position="380"/>
        <end position="392"/>
    </location>
</feature>
<dbReference type="Gene3D" id="3.30.300.150">
    <property type="entry name" value="DNA polymerase III, tau subunit, domain V"/>
    <property type="match status" value="1"/>
</dbReference>
<dbReference type="Gene3D" id="1.20.272.10">
    <property type="match status" value="1"/>
</dbReference>
<dbReference type="Pfam" id="PF22608">
    <property type="entry name" value="DNAX_ATPase_lid"/>
    <property type="match status" value="1"/>
</dbReference>
<comment type="subunit">
    <text evidence="11">DNA polymerase III contains a core (composed of alpha, epsilon and theta chains) that associates with a tau subunit. This core dimerizes to form the POLIII' complex. PolIII' associates with the gamma complex (composed of gamma, delta, delta', psi and chi chains) and with the beta chain to form the complete DNA polymerase III complex.</text>
</comment>
<evidence type="ECO:0000256" key="4">
    <source>
        <dbReference type="ARBA" id="ARBA00022705"/>
    </source>
</evidence>
<feature type="region of interest" description="Disordered" evidence="12">
    <location>
        <begin position="417"/>
        <end position="479"/>
    </location>
</feature>
<dbReference type="Pfam" id="PF12170">
    <property type="entry name" value="DNA_pol3_tau_5"/>
    <property type="match status" value="1"/>
</dbReference>
<dbReference type="Gene3D" id="3.40.50.300">
    <property type="entry name" value="P-loop containing nucleotide triphosphate hydrolases"/>
    <property type="match status" value="1"/>
</dbReference>
<feature type="compositionally biased region" description="Polar residues" evidence="12">
    <location>
        <begin position="437"/>
        <end position="447"/>
    </location>
</feature>
<dbReference type="Pfam" id="PF12169">
    <property type="entry name" value="DNA_pol3_gamma3"/>
    <property type="match status" value="1"/>
</dbReference>
<keyword evidence="3 11" id="KW-0548">Nucleotidyltransferase</keyword>
<keyword evidence="15" id="KW-1185">Reference proteome</keyword>
<comment type="function">
    <text evidence="11">DNA polymerase III is a complex, multichain enzyme responsible for most of the replicative synthesis in bacteria. This DNA polymerase also exhibits 3' to 5' exonuclease activity.</text>
</comment>
<feature type="compositionally biased region" description="Acidic residues" evidence="12">
    <location>
        <begin position="314"/>
        <end position="323"/>
    </location>
</feature>
<dbReference type="InterPro" id="IPR021029">
    <property type="entry name" value="DNA_pol_III_tau_dom-5"/>
</dbReference>
<dbReference type="Gene3D" id="1.10.8.60">
    <property type="match status" value="1"/>
</dbReference>
<evidence type="ECO:0000256" key="1">
    <source>
        <dbReference type="ARBA" id="ARBA00006360"/>
    </source>
</evidence>
<keyword evidence="5" id="KW-0479">Metal-binding</keyword>
<keyword evidence="2 11" id="KW-0808">Transferase</keyword>
<evidence type="ECO:0000313" key="14">
    <source>
        <dbReference type="EMBL" id="MFC6280598.1"/>
    </source>
</evidence>
<keyword evidence="4 11" id="KW-0235">DNA replication</keyword>
<dbReference type="InterPro" id="IPR038249">
    <property type="entry name" value="PolIII_tau_V_sf"/>
</dbReference>
<comment type="similarity">
    <text evidence="1 11">Belongs to the DnaX/STICHEL family.</text>
</comment>
<sequence>MSYLVLARKYRPKNFAEMVGQSHVVQALGNALTTQRLHHAYLFTGTRGVGKTTISRILAKSLNCLGTDGQGGITATPCGVCQACTDIDSGRFVDYTELDAASNRGVDEIAQLLEQAVYKPVVGRFKVFMIDEVHMLTNTAFNAMLKTLEEPPEYLKFVLATTDPQKVPATVLSRCLQFNLRPMAPETVLEHLGNVLAIENVPAEPQALRLLARAARGSMRDALSLTDQAIAFGSGELLEASVRLMLGSVDRSYVFRLLDALARGDGKTVVETSEALRLHGLSAASTLEEMTTVLQRMAVLQAVPEMMSRAAESASDDDADPEATETARLAQTMPADETQLLYSLCLHGRGELGLAPDEYAALTMVLLRLLAFKPSEARASAAPAPDLRSAAEPGKKSQPEPARVVPQAPPAAIFKPNQAQAPVRQAQPAIDSVASARPQTASETSSDLPPPWVEDSSPRASTQPPVAAPVPAPPAVAAPVAQPAPLQSLPSTPAEFVKTPLGDTWSQHVGELVSREVIGALARELALQSELRSQEDGAWTLRVERQSLVQAAACEKLQVAVQNLVNAEPAIRLVVEVGPVTDTPARRNTAAQQERQRQAEEIIHNDPFVQDMMRNWGAKVVPGSIKPTLHANANTGAAAGAKSI</sequence>
<dbReference type="SMART" id="SM00382">
    <property type="entry name" value="AAA"/>
    <property type="match status" value="1"/>
</dbReference>
<evidence type="ECO:0000256" key="11">
    <source>
        <dbReference type="RuleBase" id="RU364063"/>
    </source>
</evidence>
<dbReference type="EMBL" id="JBHSRS010000013">
    <property type="protein sequence ID" value="MFC6280598.1"/>
    <property type="molecule type" value="Genomic_DNA"/>
</dbReference>
<feature type="domain" description="AAA+ ATPase" evidence="13">
    <location>
        <begin position="37"/>
        <end position="184"/>
    </location>
</feature>
<organism evidence="14 15">
    <name type="scientific">Polaromonas aquatica</name>
    <dbReference type="NCBI Taxonomy" id="332657"/>
    <lineage>
        <taxon>Bacteria</taxon>
        <taxon>Pseudomonadati</taxon>
        <taxon>Pseudomonadota</taxon>
        <taxon>Betaproteobacteria</taxon>
        <taxon>Burkholderiales</taxon>
        <taxon>Comamonadaceae</taxon>
        <taxon>Polaromonas</taxon>
    </lineage>
</organism>
<dbReference type="InterPro" id="IPR003593">
    <property type="entry name" value="AAA+_ATPase"/>
</dbReference>
<evidence type="ECO:0000256" key="5">
    <source>
        <dbReference type="ARBA" id="ARBA00022723"/>
    </source>
</evidence>
<dbReference type="GO" id="GO:0003887">
    <property type="term" value="F:DNA-directed DNA polymerase activity"/>
    <property type="evidence" value="ECO:0007669"/>
    <property type="project" value="UniProtKB-EC"/>
</dbReference>
<accession>A0ABW1TV43</accession>
<dbReference type="InterPro" id="IPR022754">
    <property type="entry name" value="DNA_pol_III_gamma-3"/>
</dbReference>
<dbReference type="InterPro" id="IPR008921">
    <property type="entry name" value="DNA_pol3_clamp-load_cplx_C"/>
</dbReference>
<dbReference type="NCBIfam" id="TIGR02397">
    <property type="entry name" value="dnaX_nterm"/>
    <property type="match status" value="1"/>
</dbReference>
<dbReference type="SUPFAM" id="SSF52540">
    <property type="entry name" value="P-loop containing nucleoside triphosphate hydrolases"/>
    <property type="match status" value="1"/>
</dbReference>
<keyword evidence="6 11" id="KW-0547">Nucleotide-binding</keyword>
<evidence type="ECO:0000256" key="2">
    <source>
        <dbReference type="ARBA" id="ARBA00022679"/>
    </source>
</evidence>
<reference evidence="15" key="1">
    <citation type="journal article" date="2019" name="Int. J. Syst. Evol. Microbiol.">
        <title>The Global Catalogue of Microorganisms (GCM) 10K type strain sequencing project: providing services to taxonomists for standard genome sequencing and annotation.</title>
        <authorList>
            <consortium name="The Broad Institute Genomics Platform"/>
            <consortium name="The Broad Institute Genome Sequencing Center for Infectious Disease"/>
            <person name="Wu L."/>
            <person name="Ma J."/>
        </authorList>
    </citation>
    <scope>NUCLEOTIDE SEQUENCE [LARGE SCALE GENOMIC DNA]</scope>
    <source>
        <strain evidence="15">CCUG 39402</strain>
    </source>
</reference>
<dbReference type="PANTHER" id="PTHR11669:SF0">
    <property type="entry name" value="PROTEIN STICHEL-LIKE 2"/>
    <property type="match status" value="1"/>
</dbReference>
<keyword evidence="9 11" id="KW-0239">DNA-directed DNA polymerase</keyword>
<feature type="region of interest" description="Disordered" evidence="12">
    <location>
        <begin position="308"/>
        <end position="332"/>
    </location>
</feature>
<feature type="compositionally biased region" description="Pro residues" evidence="12">
    <location>
        <begin position="466"/>
        <end position="476"/>
    </location>
</feature>
<dbReference type="SUPFAM" id="SSF48019">
    <property type="entry name" value="post-AAA+ oligomerization domain-like"/>
    <property type="match status" value="1"/>
</dbReference>
<feature type="compositionally biased region" description="Low complexity" evidence="12">
    <location>
        <begin position="417"/>
        <end position="429"/>
    </location>
</feature>
<dbReference type="InterPro" id="IPR012763">
    <property type="entry name" value="DNA_pol_III_sug/sutau_N"/>
</dbReference>
<dbReference type="InterPro" id="IPR045085">
    <property type="entry name" value="HLD_clamp_pol_III_gamma_tau"/>
</dbReference>
<dbReference type="Pfam" id="PF13177">
    <property type="entry name" value="DNA_pol3_delta2"/>
    <property type="match status" value="1"/>
</dbReference>
<evidence type="ECO:0000313" key="15">
    <source>
        <dbReference type="Proteomes" id="UP001596270"/>
    </source>
</evidence>
<evidence type="ECO:0000256" key="10">
    <source>
        <dbReference type="ARBA" id="ARBA00049244"/>
    </source>
</evidence>
<name>A0ABW1TV43_9BURK</name>
<dbReference type="InterPro" id="IPR027417">
    <property type="entry name" value="P-loop_NTPase"/>
</dbReference>
<dbReference type="CDD" id="cd18137">
    <property type="entry name" value="HLD_clamp_pol_III_gamma_tau"/>
    <property type="match status" value="1"/>
</dbReference>
<gene>
    <name evidence="11 14" type="primary">dnaX</name>
    <name evidence="14" type="ORF">ACFQND_05065</name>
</gene>
<evidence type="ECO:0000256" key="6">
    <source>
        <dbReference type="ARBA" id="ARBA00022741"/>
    </source>
</evidence>
<evidence type="ECO:0000259" key="13">
    <source>
        <dbReference type="SMART" id="SM00382"/>
    </source>
</evidence>
<protein>
    <recommendedName>
        <fullName evidence="11">DNA polymerase III subunit gamma/tau</fullName>
        <ecNumber evidence="11">2.7.7.7</ecNumber>
    </recommendedName>
</protein>
<feature type="region of interest" description="Disordered" evidence="12">
    <location>
        <begin position="380"/>
        <end position="405"/>
    </location>
</feature>
<proteinExistence type="inferred from homology"/>
<keyword evidence="7" id="KW-0862">Zinc</keyword>
<comment type="caution">
    <text evidence="14">The sequence shown here is derived from an EMBL/GenBank/DDBJ whole genome shotgun (WGS) entry which is preliminary data.</text>
</comment>
<dbReference type="Proteomes" id="UP001596270">
    <property type="component" value="Unassembled WGS sequence"/>
</dbReference>